<dbReference type="OrthoDB" id="7855297at2"/>
<evidence type="ECO:0000313" key="2">
    <source>
        <dbReference type="Proteomes" id="UP000033452"/>
    </source>
</evidence>
<dbReference type="InterPro" id="IPR027417">
    <property type="entry name" value="P-loop_NTPase"/>
</dbReference>
<name>A0A0F4QR34_9GAMM</name>
<comment type="caution">
    <text evidence="1">The sequence shown here is derived from an EMBL/GenBank/DDBJ whole genome shotgun (WGS) entry which is preliminary data.</text>
</comment>
<protein>
    <recommendedName>
        <fullName evidence="3">Sulfotransferase family protein</fullName>
    </recommendedName>
</protein>
<organism evidence="1 2">
    <name type="scientific">Pseudoalteromonas rubra</name>
    <dbReference type="NCBI Taxonomy" id="43658"/>
    <lineage>
        <taxon>Bacteria</taxon>
        <taxon>Pseudomonadati</taxon>
        <taxon>Pseudomonadota</taxon>
        <taxon>Gammaproteobacteria</taxon>
        <taxon>Alteromonadales</taxon>
        <taxon>Pseudoalteromonadaceae</taxon>
        <taxon>Pseudoalteromonas</taxon>
    </lineage>
</organism>
<proteinExistence type="predicted"/>
<dbReference type="PATRIC" id="fig|43658.5.peg.1673"/>
<dbReference type="RefSeq" id="WP_046004431.1">
    <property type="nucleotide sequence ID" value="NZ_JXYA01000016.1"/>
</dbReference>
<dbReference type="Pfam" id="PF17784">
    <property type="entry name" value="Sulfotransfer_4"/>
    <property type="match status" value="1"/>
</dbReference>
<evidence type="ECO:0008006" key="3">
    <source>
        <dbReference type="Google" id="ProtNLM"/>
    </source>
</evidence>
<dbReference type="Proteomes" id="UP000033452">
    <property type="component" value="Unassembled WGS sequence"/>
</dbReference>
<dbReference type="Gene3D" id="3.40.50.300">
    <property type="entry name" value="P-loop containing nucleotide triphosphate hydrolases"/>
    <property type="match status" value="1"/>
</dbReference>
<keyword evidence="2" id="KW-1185">Reference proteome</keyword>
<reference evidence="1 2" key="1">
    <citation type="journal article" date="2015" name="BMC Genomics">
        <title>Genome mining reveals unlocked bioactive potential of marine Gram-negative bacteria.</title>
        <authorList>
            <person name="Machado H."/>
            <person name="Sonnenschein E.C."/>
            <person name="Melchiorsen J."/>
            <person name="Gram L."/>
        </authorList>
    </citation>
    <scope>NUCLEOTIDE SEQUENCE [LARGE SCALE GENOMIC DNA]</scope>
    <source>
        <strain evidence="1 2">S2471</strain>
    </source>
</reference>
<evidence type="ECO:0000313" key="1">
    <source>
        <dbReference type="EMBL" id="KJZ10156.1"/>
    </source>
</evidence>
<dbReference type="PANTHER" id="PTHR36978">
    <property type="entry name" value="P-LOOP CONTAINING NUCLEOTIDE TRIPHOSPHATE HYDROLASE"/>
    <property type="match status" value="1"/>
</dbReference>
<accession>A0A0F4QR34</accession>
<dbReference type="EMBL" id="JXYA01000016">
    <property type="protein sequence ID" value="KJZ10156.1"/>
    <property type="molecule type" value="Genomic_DNA"/>
</dbReference>
<dbReference type="InterPro" id="IPR040632">
    <property type="entry name" value="Sulfotransfer_4"/>
</dbReference>
<gene>
    <name evidence="1" type="ORF">TW77_07965</name>
</gene>
<dbReference type="PANTHER" id="PTHR36978:SF4">
    <property type="entry name" value="P-LOOP CONTAINING NUCLEOSIDE TRIPHOSPHATE HYDROLASE PROTEIN"/>
    <property type="match status" value="1"/>
</dbReference>
<dbReference type="SUPFAM" id="SSF52540">
    <property type="entry name" value="P-loop containing nucleoside triphosphate hydrolases"/>
    <property type="match status" value="1"/>
</dbReference>
<sequence length="212" mass="24346">MEKIFIAGLPRTGTTSVCAAFLEFGFKTAHTAYTREALSQAQVIADTPVFNDYEQLATLYPNSRFIYLDRAMESWIPSVRRLLTRMLPRLETQQGGFNDTLKRCYFDTFANLSADNIACDHYLTDIYQRHRQKLLRFLDASQIEYLILDVSHPHSLQQLSDFLGIHTNSTKPMPNLNQGGKVTAWKQIEHPLKVESTRHGKADRDSLLYSEQ</sequence>
<dbReference type="AlphaFoldDB" id="A0A0F4QR34"/>